<organism evidence="1 2">
    <name type="scientific">Basilea psittacipulmonis DSM 24701</name>
    <dbReference type="NCBI Taxonomy" id="1072685"/>
    <lineage>
        <taxon>Bacteria</taxon>
        <taxon>Pseudomonadati</taxon>
        <taxon>Pseudomonadota</taxon>
        <taxon>Betaproteobacteria</taxon>
        <taxon>Burkholderiales</taxon>
        <taxon>Alcaligenaceae</taxon>
        <taxon>Basilea</taxon>
    </lineage>
</organism>
<evidence type="ECO:0000313" key="1">
    <source>
        <dbReference type="EMBL" id="AIL32303.1"/>
    </source>
</evidence>
<dbReference type="EMBL" id="CP009238">
    <property type="protein sequence ID" value="AIL32303.1"/>
    <property type="molecule type" value="Genomic_DNA"/>
</dbReference>
<dbReference type="KEGG" id="bpsi:IX83_02310"/>
<accession>A0A077DGN0</accession>
<dbReference type="STRING" id="1072685.IX83_02310"/>
<dbReference type="Proteomes" id="UP000028945">
    <property type="component" value="Chromosome"/>
</dbReference>
<gene>
    <name evidence="1" type="ORF">IX83_02310</name>
</gene>
<keyword evidence="2" id="KW-1185">Reference proteome</keyword>
<name>A0A077DGN0_9BURK</name>
<proteinExistence type="predicted"/>
<dbReference type="HOGENOM" id="CLU_2913146_0_0_4"/>
<protein>
    <submittedName>
        <fullName evidence="1">Uncharacterized protein</fullName>
    </submittedName>
</protein>
<reference evidence="1 2" key="1">
    <citation type="journal article" date="2014" name="BMC Genomics">
        <title>A genomic perspective on a new bacterial genus and species from the Alcaligenaceae family, Basilea psittacipulmonis.</title>
        <authorList>
            <person name="Whiteson K.L."/>
            <person name="Hernandez D."/>
            <person name="Lazarevic V."/>
            <person name="Gaia N."/>
            <person name="Farinelli L."/>
            <person name="Francois P."/>
            <person name="Pilo P."/>
            <person name="Frey J."/>
            <person name="Schrenzel J."/>
        </authorList>
    </citation>
    <scope>NUCLEOTIDE SEQUENCE [LARGE SCALE GENOMIC DNA]</scope>
    <source>
        <strain evidence="1 2">DSM 24701</strain>
    </source>
</reference>
<dbReference type="AlphaFoldDB" id="A0A077DGN0"/>
<sequence>MHLRFKWGAFFMRLVIRLVWDTPREIPLEACVPEVFYACSISYNYFRFNDEGQRSYLMWKR</sequence>
<evidence type="ECO:0000313" key="2">
    <source>
        <dbReference type="Proteomes" id="UP000028945"/>
    </source>
</evidence>